<accession>A3TY22</accession>
<reference evidence="2 3" key="1">
    <citation type="journal article" date="2010" name="J. Bacteriol.">
        <title>Genome sequences of Oceanicola granulosus HTCC2516(T) and Oceanicola batsensis HTCC2597(TDelta).</title>
        <authorList>
            <person name="Thrash J.C."/>
            <person name="Cho J.C."/>
            <person name="Vergin K.L."/>
            <person name="Giovannoni S.J."/>
        </authorList>
    </citation>
    <scope>NUCLEOTIDE SEQUENCE [LARGE SCALE GENOMIC DNA]</scope>
    <source>
        <strain evidence="3">ATCC BAA-863 / DSM 15984 / KCTC 12145 / HTCC2597</strain>
    </source>
</reference>
<feature type="chain" id="PRO_5002659561" evidence="1">
    <location>
        <begin position="20"/>
        <end position="165"/>
    </location>
</feature>
<evidence type="ECO:0000256" key="1">
    <source>
        <dbReference type="SAM" id="SignalP"/>
    </source>
</evidence>
<dbReference type="eggNOG" id="ENOG5032HNY">
    <property type="taxonomic scope" value="Bacteria"/>
</dbReference>
<feature type="signal peptide" evidence="1">
    <location>
        <begin position="1"/>
        <end position="19"/>
    </location>
</feature>
<dbReference type="AlphaFoldDB" id="A3TY22"/>
<sequence>MRHFALSLFLSLAALPLHADVVENDVIKVFGGKWVQSKDPGQNGILMYLTQERSAAGEYFSIRCEGADRSVRLAYPRRRAAGDVGLTVDGREFRVPAEFTGRTKDPHFLKGNVFGYELVFADAAAQADFLEQLRRGRMLRIEGHTLPVDLSGAGQAVREQAAYCR</sequence>
<gene>
    <name evidence="2" type="ORF">OB2597_12968</name>
</gene>
<keyword evidence="3" id="KW-1185">Reference proteome</keyword>
<dbReference type="HOGENOM" id="CLU_1609135_0_0_5"/>
<dbReference type="OrthoDB" id="7860450at2"/>
<name>A3TY22_PSEBH</name>
<dbReference type="RefSeq" id="WP_009806810.1">
    <property type="nucleotide sequence ID" value="NZ_CH724131.1"/>
</dbReference>
<proteinExistence type="predicted"/>
<evidence type="ECO:0000313" key="3">
    <source>
        <dbReference type="Proteomes" id="UP000004318"/>
    </source>
</evidence>
<organism evidence="2 3">
    <name type="scientific">Pseudooceanicola batsensis (strain ATCC BAA-863 / DSM 15984 / KCTC 12145 / HTCC2597)</name>
    <name type="common">Oceanicola batsensis</name>
    <dbReference type="NCBI Taxonomy" id="252305"/>
    <lineage>
        <taxon>Bacteria</taxon>
        <taxon>Pseudomonadati</taxon>
        <taxon>Pseudomonadota</taxon>
        <taxon>Alphaproteobacteria</taxon>
        <taxon>Rhodobacterales</taxon>
        <taxon>Paracoccaceae</taxon>
        <taxon>Pseudooceanicola</taxon>
    </lineage>
</organism>
<dbReference type="EMBL" id="AAMO01000005">
    <property type="protein sequence ID" value="EAQ03056.1"/>
    <property type="molecule type" value="Genomic_DNA"/>
</dbReference>
<dbReference type="Proteomes" id="UP000004318">
    <property type="component" value="Unassembled WGS sequence"/>
</dbReference>
<evidence type="ECO:0000313" key="2">
    <source>
        <dbReference type="EMBL" id="EAQ03056.1"/>
    </source>
</evidence>
<keyword evidence="1" id="KW-0732">Signal</keyword>
<protein>
    <submittedName>
        <fullName evidence="2">Uncharacterized protein</fullName>
    </submittedName>
</protein>
<comment type="caution">
    <text evidence="2">The sequence shown here is derived from an EMBL/GenBank/DDBJ whole genome shotgun (WGS) entry which is preliminary data.</text>
</comment>